<dbReference type="InterPro" id="IPR038488">
    <property type="entry name" value="Integrase_DNA-bd_sf"/>
</dbReference>
<evidence type="ECO:0000313" key="2">
    <source>
        <dbReference type="Proteomes" id="UP001170288"/>
    </source>
</evidence>
<comment type="caution">
    <text evidence="1">The sequence shown here is derived from an EMBL/GenBank/DDBJ whole genome shotgun (WGS) entry which is preliminary data.</text>
</comment>
<name>A0AAW7PXE2_9BACT</name>
<sequence length="61" mass="6873">MASINILKDIQIKQAKPKDKNYSFNDGGGLRLKVTPGGNKVLDFQLIERLVNLKNQELFSL</sequence>
<dbReference type="Proteomes" id="UP001170288">
    <property type="component" value="Unassembled WGS sequence"/>
</dbReference>
<keyword evidence="1" id="KW-0238">DNA-binding</keyword>
<reference evidence="1" key="2">
    <citation type="journal article" date="2023" name="Microorganisms">
        <title>Genomic Characterization of Arcobacter butzleri Strains Isolated from Various Sources in Lithuania.</title>
        <authorList>
            <person name="Uljanovas D."/>
            <person name="Golz G."/>
            <person name="Fleischmann S."/>
            <person name="Kudirkiene E."/>
            <person name="Kasetiene N."/>
            <person name="Grineviciene A."/>
            <person name="Tamuleviciene E."/>
            <person name="Aksomaitiene J."/>
            <person name="Alter T."/>
            <person name="Malakauskas M."/>
        </authorList>
    </citation>
    <scope>NUCLEOTIDE SEQUENCE</scope>
    <source>
        <strain evidence="1">RCM69</strain>
    </source>
</reference>
<gene>
    <name evidence="1" type="ORF">O8C76_04780</name>
</gene>
<proteinExistence type="predicted"/>
<evidence type="ECO:0000313" key="1">
    <source>
        <dbReference type="EMBL" id="MDN5070340.1"/>
    </source>
</evidence>
<dbReference type="Gene3D" id="3.30.160.390">
    <property type="entry name" value="Integrase, DNA-binding domain"/>
    <property type="match status" value="1"/>
</dbReference>
<dbReference type="AlphaFoldDB" id="A0AAW7PXE2"/>
<accession>A0AAW7PXE2</accession>
<dbReference type="RefSeq" id="WP_237919003.1">
    <property type="nucleotide sequence ID" value="NZ_JAKKPB010000015.1"/>
</dbReference>
<reference evidence="1" key="1">
    <citation type="submission" date="2022-12" db="EMBL/GenBank/DDBJ databases">
        <authorList>
            <person name="Uljanovas D."/>
        </authorList>
    </citation>
    <scope>NUCLEOTIDE SEQUENCE</scope>
    <source>
        <strain evidence="1">RCM69</strain>
    </source>
</reference>
<organism evidence="1 2">
    <name type="scientific">Aliarcobacter butzleri</name>
    <dbReference type="NCBI Taxonomy" id="28197"/>
    <lineage>
        <taxon>Bacteria</taxon>
        <taxon>Pseudomonadati</taxon>
        <taxon>Campylobacterota</taxon>
        <taxon>Epsilonproteobacteria</taxon>
        <taxon>Campylobacterales</taxon>
        <taxon>Arcobacteraceae</taxon>
        <taxon>Aliarcobacter</taxon>
    </lineage>
</organism>
<dbReference type="GO" id="GO:0003677">
    <property type="term" value="F:DNA binding"/>
    <property type="evidence" value="ECO:0007669"/>
    <property type="project" value="UniProtKB-KW"/>
</dbReference>
<protein>
    <submittedName>
        <fullName evidence="1">Arm DNA-binding domain-containing protein</fullName>
    </submittedName>
</protein>
<dbReference type="EMBL" id="JAPZCX010000006">
    <property type="protein sequence ID" value="MDN5070340.1"/>
    <property type="molecule type" value="Genomic_DNA"/>
</dbReference>